<evidence type="ECO:0000256" key="1">
    <source>
        <dbReference type="ARBA" id="ARBA00004370"/>
    </source>
</evidence>
<dbReference type="InterPro" id="IPR053009">
    <property type="entry name" value="Xanthocillin_Biosynth-Assoc"/>
</dbReference>
<feature type="domain" description="TMEM205-like" evidence="6">
    <location>
        <begin position="23"/>
        <end position="122"/>
    </location>
</feature>
<feature type="transmembrane region" description="Helical" evidence="5">
    <location>
        <begin position="93"/>
        <end position="111"/>
    </location>
</feature>
<dbReference type="Proteomes" id="UP000700596">
    <property type="component" value="Unassembled WGS sequence"/>
</dbReference>
<sequence length="186" mass="20692">MGSQNILLSLWDHLPGLTECHLLVFSTLLGTELYQSFVMTKVCYQALPRSAFTTLQKKIFPIYFQSQSLLLVFTAISLPPHGPFSLFTNKTDWIPLLIAGVTAGLNLVTYGPRTRKLMIERIHQDTRDGLAQQAHSTAGLNKEKQALSRAFSRAHAMSIHLNLVTIGASLWYGLRLASRLNPALNS</sequence>
<evidence type="ECO:0000256" key="4">
    <source>
        <dbReference type="ARBA" id="ARBA00023136"/>
    </source>
</evidence>
<reference evidence="7" key="1">
    <citation type="journal article" date="2021" name="Nat. Commun.">
        <title>Genetic determinants of endophytism in the Arabidopsis root mycobiome.</title>
        <authorList>
            <person name="Mesny F."/>
            <person name="Miyauchi S."/>
            <person name="Thiergart T."/>
            <person name="Pickel B."/>
            <person name="Atanasova L."/>
            <person name="Karlsson M."/>
            <person name="Huettel B."/>
            <person name="Barry K.W."/>
            <person name="Haridas S."/>
            <person name="Chen C."/>
            <person name="Bauer D."/>
            <person name="Andreopoulos W."/>
            <person name="Pangilinan J."/>
            <person name="LaButti K."/>
            <person name="Riley R."/>
            <person name="Lipzen A."/>
            <person name="Clum A."/>
            <person name="Drula E."/>
            <person name="Henrissat B."/>
            <person name="Kohler A."/>
            <person name="Grigoriev I.V."/>
            <person name="Martin F.M."/>
            <person name="Hacquard S."/>
        </authorList>
    </citation>
    <scope>NUCLEOTIDE SEQUENCE</scope>
    <source>
        <strain evidence="7">MPI-CAGE-CH-0243</strain>
    </source>
</reference>
<evidence type="ECO:0000256" key="2">
    <source>
        <dbReference type="ARBA" id="ARBA00022692"/>
    </source>
</evidence>
<keyword evidence="4 5" id="KW-0472">Membrane</keyword>
<evidence type="ECO:0000256" key="5">
    <source>
        <dbReference type="SAM" id="Phobius"/>
    </source>
</evidence>
<accession>A0A9P9D8V7</accession>
<dbReference type="InterPro" id="IPR025423">
    <property type="entry name" value="TMEM205-like"/>
</dbReference>
<comment type="caution">
    <text evidence="7">The sequence shown here is derived from an EMBL/GenBank/DDBJ whole genome shotgun (WGS) entry which is preliminary data.</text>
</comment>
<evidence type="ECO:0000259" key="6">
    <source>
        <dbReference type="Pfam" id="PF13664"/>
    </source>
</evidence>
<evidence type="ECO:0000313" key="7">
    <source>
        <dbReference type="EMBL" id="KAH7115875.1"/>
    </source>
</evidence>
<gene>
    <name evidence="7" type="ORF">B0J11DRAFT_538681</name>
</gene>
<name>A0A9P9D8V7_9PLEO</name>
<evidence type="ECO:0000256" key="3">
    <source>
        <dbReference type="ARBA" id="ARBA00022989"/>
    </source>
</evidence>
<dbReference type="OrthoDB" id="1641132at2759"/>
<keyword evidence="3 5" id="KW-1133">Transmembrane helix</keyword>
<feature type="transmembrane region" description="Helical" evidence="5">
    <location>
        <begin position="59"/>
        <end position="78"/>
    </location>
</feature>
<keyword evidence="2 5" id="KW-0812">Transmembrane</keyword>
<organism evidence="7 8">
    <name type="scientific">Dendryphion nanum</name>
    <dbReference type="NCBI Taxonomy" id="256645"/>
    <lineage>
        <taxon>Eukaryota</taxon>
        <taxon>Fungi</taxon>
        <taxon>Dikarya</taxon>
        <taxon>Ascomycota</taxon>
        <taxon>Pezizomycotina</taxon>
        <taxon>Dothideomycetes</taxon>
        <taxon>Pleosporomycetidae</taxon>
        <taxon>Pleosporales</taxon>
        <taxon>Torulaceae</taxon>
        <taxon>Dendryphion</taxon>
    </lineage>
</organism>
<dbReference type="Pfam" id="PF13664">
    <property type="entry name" value="DUF4149"/>
    <property type="match status" value="1"/>
</dbReference>
<proteinExistence type="predicted"/>
<dbReference type="PANTHER" id="PTHR23241:SF102">
    <property type="entry name" value="LD23009P"/>
    <property type="match status" value="1"/>
</dbReference>
<dbReference type="EMBL" id="JAGMWT010000015">
    <property type="protein sequence ID" value="KAH7115875.1"/>
    <property type="molecule type" value="Genomic_DNA"/>
</dbReference>
<keyword evidence="8" id="KW-1185">Reference proteome</keyword>
<evidence type="ECO:0000313" key="8">
    <source>
        <dbReference type="Proteomes" id="UP000700596"/>
    </source>
</evidence>
<protein>
    <recommendedName>
        <fullName evidence="6">TMEM205-like domain-containing protein</fullName>
    </recommendedName>
</protein>
<comment type="subcellular location">
    <subcellularLocation>
        <location evidence="1">Membrane</location>
    </subcellularLocation>
</comment>
<dbReference type="GO" id="GO:0016020">
    <property type="term" value="C:membrane"/>
    <property type="evidence" value="ECO:0007669"/>
    <property type="project" value="UniProtKB-SubCell"/>
</dbReference>
<dbReference type="PANTHER" id="PTHR23241">
    <property type="entry name" value="LATE EMBRYOGENESIS ABUNDANT PLANTS LEA-RELATED"/>
    <property type="match status" value="1"/>
</dbReference>
<dbReference type="AlphaFoldDB" id="A0A9P9D8V7"/>